<evidence type="ECO:0000256" key="8">
    <source>
        <dbReference type="RuleBase" id="RU000554"/>
    </source>
</evidence>
<dbReference type="InterPro" id="IPR000257">
    <property type="entry name" value="Uroporphyrinogen_deCOase"/>
</dbReference>
<sequence>MMNDLFLKACRREPTSRTPIWLMRQAGRYMPEYRALRERYSLLEICKHPELALQVTLQPVRLGVDACILFADILLPLEPMGIHFYFEQGEGPVLERSISSSEDVERLSIFEPRQELGYVLEAVRLIKRELAGKLPLITFAGAPFTLASYLIEGGKTRQFLKTKRLMYSNPLVWHSLMMKLAEVIRDYLRAQVEAGADAVQLFDSWVGQLSPLDYETYVFPYTTSILGDVVKMGVPVIHFGTGTHSLLPLQKKAGGTVIGLDWRVPLVEGWRLVGEDVAIQGNLDPAVLLAPVSVVKAHAARILYDVAGRPGHIFNLGHGVFPQTPVEIVQELIEFVKMKSSSLSVIS</sequence>
<dbReference type="PANTHER" id="PTHR21091:SF169">
    <property type="entry name" value="UROPORPHYRINOGEN DECARBOXYLASE"/>
    <property type="match status" value="1"/>
</dbReference>
<dbReference type="PROSITE" id="PS00906">
    <property type="entry name" value="UROD_1"/>
    <property type="match status" value="1"/>
</dbReference>
<dbReference type="KEGG" id="pabo:BCY86_05835"/>
<dbReference type="UniPathway" id="UPA00251">
    <property type="reaction ID" value="UER00321"/>
</dbReference>
<dbReference type="PANTHER" id="PTHR21091">
    <property type="entry name" value="METHYLTETRAHYDROFOLATE:HOMOCYSTEINE METHYLTRANSFERASE RELATED"/>
    <property type="match status" value="1"/>
</dbReference>
<comment type="similarity">
    <text evidence="2 7 9">Belongs to the uroporphyrinogen decarboxylase family.</text>
</comment>
<feature type="binding site" evidence="7">
    <location>
        <position position="318"/>
    </location>
    <ligand>
        <name>substrate</name>
    </ligand>
</feature>
<evidence type="ECO:0000256" key="6">
    <source>
        <dbReference type="ARBA" id="ARBA00023244"/>
    </source>
</evidence>
<keyword evidence="5 7" id="KW-0456">Lyase</keyword>
<comment type="subcellular location">
    <subcellularLocation>
        <location evidence="7">Cytoplasm</location>
    </subcellularLocation>
</comment>
<comment type="caution">
    <text evidence="7">Lacks conserved residue(s) required for the propagation of feature annotation.</text>
</comment>
<dbReference type="GO" id="GO:0006782">
    <property type="term" value="P:protoporphyrinogen IX biosynthetic process"/>
    <property type="evidence" value="ECO:0007669"/>
    <property type="project" value="UniProtKB-UniRule"/>
</dbReference>
<dbReference type="AlphaFoldDB" id="A0A1L6MXY0"/>
<gene>
    <name evidence="7" type="primary">hemE</name>
    <name evidence="11" type="ORF">BCY86_05835</name>
</gene>
<comment type="subunit">
    <text evidence="7">Homodimer.</text>
</comment>
<comment type="catalytic activity">
    <reaction evidence="7 8">
        <text>uroporphyrinogen III + 4 H(+) = coproporphyrinogen III + 4 CO2</text>
        <dbReference type="Rhea" id="RHEA:19865"/>
        <dbReference type="ChEBI" id="CHEBI:15378"/>
        <dbReference type="ChEBI" id="CHEBI:16526"/>
        <dbReference type="ChEBI" id="CHEBI:57308"/>
        <dbReference type="ChEBI" id="CHEBI:57309"/>
        <dbReference type="EC" id="4.1.1.37"/>
    </reaction>
</comment>
<reference evidence="11 12" key="1">
    <citation type="submission" date="2016-08" db="EMBL/GenBank/DDBJ databases">
        <title>Identification and validation of antigenic proteins from Pajaroellobacter abortibovis using de-novo genome sequence assembly and reverse vaccinology.</title>
        <authorList>
            <person name="Welly B.T."/>
            <person name="Miller M.R."/>
            <person name="Stott J.L."/>
            <person name="Blanchard M.T."/>
            <person name="Islas-Trejo A.D."/>
            <person name="O'Rourke S.M."/>
            <person name="Young A.E."/>
            <person name="Medrano J.F."/>
            <person name="Van Eenennaam A.L."/>
        </authorList>
    </citation>
    <scope>NUCLEOTIDE SEQUENCE [LARGE SCALE GENOMIC DNA]</scope>
    <source>
        <strain evidence="11 12">BTF92-0548A/99-0131</strain>
    </source>
</reference>
<comment type="function">
    <text evidence="7">Catalyzes the decarboxylation of four acetate groups of uroporphyrinogen-III to yield coproporphyrinogen-III.</text>
</comment>
<comment type="pathway">
    <text evidence="1 7 8">Porphyrin-containing compound metabolism; protoporphyrin-IX biosynthesis; coproporphyrinogen-III from 5-aminolevulinate: step 4/4.</text>
</comment>
<evidence type="ECO:0000256" key="5">
    <source>
        <dbReference type="ARBA" id="ARBA00023239"/>
    </source>
</evidence>
<feature type="binding site" evidence="7">
    <location>
        <position position="204"/>
    </location>
    <ligand>
        <name>substrate</name>
    </ligand>
</feature>
<evidence type="ECO:0000256" key="4">
    <source>
        <dbReference type="ARBA" id="ARBA00022793"/>
    </source>
</evidence>
<accession>A0A1L6MXY0</accession>
<dbReference type="STRING" id="1882918.BCY86_05835"/>
<evidence type="ECO:0000313" key="11">
    <source>
        <dbReference type="EMBL" id="APS00258.1"/>
    </source>
</evidence>
<dbReference type="Proteomes" id="UP000185544">
    <property type="component" value="Chromosome"/>
</dbReference>
<keyword evidence="6 7" id="KW-0627">Porphyrin biosynthesis</keyword>
<dbReference type="Gene3D" id="3.20.20.210">
    <property type="match status" value="1"/>
</dbReference>
<evidence type="ECO:0000256" key="7">
    <source>
        <dbReference type="HAMAP-Rule" id="MF_00218"/>
    </source>
</evidence>
<dbReference type="CDD" id="cd00717">
    <property type="entry name" value="URO-D"/>
    <property type="match status" value="1"/>
</dbReference>
<dbReference type="SUPFAM" id="SSF51726">
    <property type="entry name" value="UROD/MetE-like"/>
    <property type="match status" value="1"/>
</dbReference>
<feature type="binding site" evidence="7">
    <location>
        <begin position="24"/>
        <end position="28"/>
    </location>
    <ligand>
        <name>substrate</name>
    </ligand>
</feature>
<dbReference type="EC" id="4.1.1.37" evidence="3 7"/>
<evidence type="ECO:0000256" key="2">
    <source>
        <dbReference type="ARBA" id="ARBA00009935"/>
    </source>
</evidence>
<evidence type="ECO:0000256" key="1">
    <source>
        <dbReference type="ARBA" id="ARBA00004804"/>
    </source>
</evidence>
<dbReference type="NCBIfam" id="TIGR01464">
    <property type="entry name" value="hemE"/>
    <property type="match status" value="1"/>
</dbReference>
<keyword evidence="12" id="KW-1185">Reference proteome</keyword>
<organism evidence="11 12">
    <name type="scientific">Pajaroellobacter abortibovis</name>
    <dbReference type="NCBI Taxonomy" id="1882918"/>
    <lineage>
        <taxon>Bacteria</taxon>
        <taxon>Pseudomonadati</taxon>
        <taxon>Myxococcota</taxon>
        <taxon>Polyangia</taxon>
        <taxon>Polyangiales</taxon>
        <taxon>Polyangiaceae</taxon>
    </lineage>
</organism>
<keyword evidence="4 7" id="KW-0210">Decarboxylase</keyword>
<proteinExistence type="inferred from homology"/>
<evidence type="ECO:0000259" key="10">
    <source>
        <dbReference type="PROSITE" id="PS00906"/>
    </source>
</evidence>
<dbReference type="EMBL" id="CP016908">
    <property type="protein sequence ID" value="APS00258.1"/>
    <property type="molecule type" value="Genomic_DNA"/>
</dbReference>
<dbReference type="Pfam" id="PF01208">
    <property type="entry name" value="URO-D"/>
    <property type="match status" value="1"/>
</dbReference>
<protein>
    <recommendedName>
        <fullName evidence="3 7">Uroporphyrinogen decarboxylase</fullName>
        <shortName evidence="7">UPD</shortName>
        <shortName evidence="7">URO-D</shortName>
        <ecNumber evidence="3 7">4.1.1.37</ecNumber>
    </recommendedName>
</protein>
<feature type="binding site" evidence="7">
    <location>
        <position position="149"/>
    </location>
    <ligand>
        <name>substrate</name>
    </ligand>
</feature>
<keyword evidence="7" id="KW-0963">Cytoplasm</keyword>
<feature type="binding site" evidence="7">
    <location>
        <position position="72"/>
    </location>
    <ligand>
        <name>substrate</name>
    </ligand>
</feature>
<dbReference type="GO" id="GO:0005829">
    <property type="term" value="C:cytosol"/>
    <property type="evidence" value="ECO:0007669"/>
    <property type="project" value="TreeGrafter"/>
</dbReference>
<dbReference type="InterPro" id="IPR006361">
    <property type="entry name" value="Uroporphyrinogen_deCO2ase_HemE"/>
</dbReference>
<dbReference type="HAMAP" id="MF_00218">
    <property type="entry name" value="URO_D"/>
    <property type="match status" value="1"/>
</dbReference>
<evidence type="ECO:0000313" key="12">
    <source>
        <dbReference type="Proteomes" id="UP000185544"/>
    </source>
</evidence>
<feature type="site" description="Transition state stabilizer" evidence="7">
    <location>
        <position position="72"/>
    </location>
</feature>
<dbReference type="InterPro" id="IPR038071">
    <property type="entry name" value="UROD/MetE-like_sf"/>
</dbReference>
<evidence type="ECO:0000256" key="9">
    <source>
        <dbReference type="RuleBase" id="RU004169"/>
    </source>
</evidence>
<name>A0A1L6MXY0_9BACT</name>
<evidence type="ECO:0000256" key="3">
    <source>
        <dbReference type="ARBA" id="ARBA00012288"/>
    </source>
</evidence>
<dbReference type="GO" id="GO:0004853">
    <property type="term" value="F:uroporphyrinogen decarboxylase activity"/>
    <property type="evidence" value="ECO:0007669"/>
    <property type="project" value="UniProtKB-UniRule"/>
</dbReference>
<feature type="domain" description="Uroporphyrinogen decarboxylase (URO-D)" evidence="10">
    <location>
        <begin position="19"/>
        <end position="28"/>
    </location>
</feature>